<evidence type="ECO:0000259" key="2">
    <source>
        <dbReference type="Pfam" id="PF24864"/>
    </source>
</evidence>
<reference evidence="3" key="1">
    <citation type="submission" date="2020-01" db="EMBL/GenBank/DDBJ databases">
        <authorList>
            <consortium name="DOE Joint Genome Institute"/>
            <person name="Haridas S."/>
            <person name="Albert R."/>
            <person name="Binder M."/>
            <person name="Bloem J."/>
            <person name="Labutti K."/>
            <person name="Salamov A."/>
            <person name="Andreopoulos B."/>
            <person name="Baker S.E."/>
            <person name="Barry K."/>
            <person name="Bills G."/>
            <person name="Bluhm B.H."/>
            <person name="Cannon C."/>
            <person name="Castanera R."/>
            <person name="Culley D.E."/>
            <person name="Daum C."/>
            <person name="Ezra D."/>
            <person name="Gonzalez J.B."/>
            <person name="Henrissat B."/>
            <person name="Kuo A."/>
            <person name="Liang C."/>
            <person name="Lipzen A."/>
            <person name="Lutzoni F."/>
            <person name="Magnuson J."/>
            <person name="Mondo S."/>
            <person name="Nolan M."/>
            <person name="Ohm R."/>
            <person name="Pangilinan J."/>
            <person name="Park H.-J."/>
            <person name="Ramirez L."/>
            <person name="Alfaro M."/>
            <person name="Sun H."/>
            <person name="Tritt A."/>
            <person name="Yoshinaga Y."/>
            <person name="Zwiers L.-H."/>
            <person name="Turgeon B.G."/>
            <person name="Goodwin S.B."/>
            <person name="Spatafora J.W."/>
            <person name="Crous P.W."/>
            <person name="Grigoriev I.V."/>
        </authorList>
    </citation>
    <scope>NUCLEOTIDE SEQUENCE</scope>
    <source>
        <strain evidence="3">P77</strain>
    </source>
</reference>
<organism evidence="3 4">
    <name type="scientific">Decorospora gaudefroyi</name>
    <dbReference type="NCBI Taxonomy" id="184978"/>
    <lineage>
        <taxon>Eukaryota</taxon>
        <taxon>Fungi</taxon>
        <taxon>Dikarya</taxon>
        <taxon>Ascomycota</taxon>
        <taxon>Pezizomycotina</taxon>
        <taxon>Dothideomycetes</taxon>
        <taxon>Pleosporomycetidae</taxon>
        <taxon>Pleosporales</taxon>
        <taxon>Pleosporineae</taxon>
        <taxon>Pleosporaceae</taxon>
        <taxon>Decorospora</taxon>
    </lineage>
</organism>
<sequence>MAKLGAWVKEHLGLKPCPRKQSTDQPPFLPSVRRPITPTSFDTPTCLFFRLPYDIRSMIFSIAFGGRAFHVDIVHQERAWQWRGYVCLRNGPRLPSMRYAWLGPWLDACLQDREWCERTGNTPGLEAYRVGAMGFLLSCRQAYTEGIDVLYSANCISIQSEPLLLHLPQLIPLNRLASITSLEMVIRAHHTDRDDGKPSLNLDHMKPILDNVTTHCHHLRSFCLSFVAHTKRSYRHELLDSPALPWNDAFCRSMNLRNMRVELPAMDYWRASRGQVQPMEYHPSEAPAKGPFGRSLWRCLDSEEPSVQFRAIERYPYPPLKLAVLEDGDESVESAGYWLAEGESGPEQQYVTCF</sequence>
<feature type="domain" description="DUF7730" evidence="2">
    <location>
        <begin position="45"/>
        <end position="187"/>
    </location>
</feature>
<dbReference type="OrthoDB" id="515692at2759"/>
<dbReference type="InterPro" id="IPR056632">
    <property type="entry name" value="DUF7730"/>
</dbReference>
<evidence type="ECO:0000313" key="4">
    <source>
        <dbReference type="Proteomes" id="UP000800040"/>
    </source>
</evidence>
<dbReference type="AlphaFoldDB" id="A0A6A5K8T5"/>
<protein>
    <recommendedName>
        <fullName evidence="2">DUF7730 domain-containing protein</fullName>
    </recommendedName>
</protein>
<dbReference type="PANTHER" id="PTHR38790:SF4">
    <property type="entry name" value="2EXR DOMAIN-CONTAINING PROTEIN"/>
    <property type="match status" value="1"/>
</dbReference>
<accession>A0A6A5K8T5</accession>
<evidence type="ECO:0000313" key="3">
    <source>
        <dbReference type="EMBL" id="KAF1833738.1"/>
    </source>
</evidence>
<proteinExistence type="predicted"/>
<dbReference type="Proteomes" id="UP000800040">
    <property type="component" value="Unassembled WGS sequence"/>
</dbReference>
<evidence type="ECO:0000256" key="1">
    <source>
        <dbReference type="SAM" id="MobiDB-lite"/>
    </source>
</evidence>
<name>A0A6A5K8T5_9PLEO</name>
<feature type="region of interest" description="Disordered" evidence="1">
    <location>
        <begin position="17"/>
        <end position="36"/>
    </location>
</feature>
<dbReference type="Pfam" id="PF24864">
    <property type="entry name" value="DUF7730"/>
    <property type="match status" value="1"/>
</dbReference>
<dbReference type="EMBL" id="ML975313">
    <property type="protein sequence ID" value="KAF1833738.1"/>
    <property type="molecule type" value="Genomic_DNA"/>
</dbReference>
<gene>
    <name evidence="3" type="ORF">BDW02DRAFT_369921</name>
</gene>
<dbReference type="PANTHER" id="PTHR38790">
    <property type="entry name" value="2EXR DOMAIN-CONTAINING PROTEIN-RELATED"/>
    <property type="match status" value="1"/>
</dbReference>
<keyword evidence="4" id="KW-1185">Reference proteome</keyword>